<dbReference type="AlphaFoldDB" id="A0A7K0K1F6"/>
<dbReference type="EMBL" id="VUMY01000005">
    <property type="protein sequence ID" value="MST49326.1"/>
    <property type="molecule type" value="Genomic_DNA"/>
</dbReference>
<evidence type="ECO:0000313" key="2">
    <source>
        <dbReference type="Proteomes" id="UP000442535"/>
    </source>
</evidence>
<protein>
    <recommendedName>
        <fullName evidence="3">DUF4878 domain-containing protein</fullName>
    </recommendedName>
</protein>
<keyword evidence="2" id="KW-1185">Reference proteome</keyword>
<dbReference type="RefSeq" id="WP_154543869.1">
    <property type="nucleotide sequence ID" value="NZ_VUMY01000005.1"/>
</dbReference>
<organism evidence="1 2">
    <name type="scientific">Mobiluncus porci</name>
    <dbReference type="NCBI Taxonomy" id="2652278"/>
    <lineage>
        <taxon>Bacteria</taxon>
        <taxon>Bacillati</taxon>
        <taxon>Actinomycetota</taxon>
        <taxon>Actinomycetes</taxon>
        <taxon>Actinomycetales</taxon>
        <taxon>Actinomycetaceae</taxon>
        <taxon>Mobiluncus</taxon>
    </lineage>
</organism>
<proteinExistence type="predicted"/>
<accession>A0A7K0K1F6</accession>
<sequence>MPTARKKNILIGIFTTLLVCAIAIAALVVVKTSGDNPDSSEARSYAQSVISAINKREYANLEEFLGSSVARDTLLGDLEEKTVSLGQLHIYNKNSFMFSVVSEGKPPGPYIYATRDNNGKWQGNVP</sequence>
<gene>
    <name evidence="1" type="ORF">FYJ63_03600</name>
</gene>
<name>A0A7K0K1F6_9ACTO</name>
<evidence type="ECO:0000313" key="1">
    <source>
        <dbReference type="EMBL" id="MST49326.1"/>
    </source>
</evidence>
<evidence type="ECO:0008006" key="3">
    <source>
        <dbReference type="Google" id="ProtNLM"/>
    </source>
</evidence>
<dbReference type="Proteomes" id="UP000442535">
    <property type="component" value="Unassembled WGS sequence"/>
</dbReference>
<reference evidence="1 2" key="1">
    <citation type="submission" date="2019-08" db="EMBL/GenBank/DDBJ databases">
        <title>In-depth cultivation of the pig gut microbiome towards novel bacterial diversity and tailored functional studies.</title>
        <authorList>
            <person name="Wylensek D."/>
            <person name="Hitch T.C.A."/>
            <person name="Clavel T."/>
        </authorList>
    </citation>
    <scope>NUCLEOTIDE SEQUENCE [LARGE SCALE GENOMIC DNA]</scope>
    <source>
        <strain evidence="1 2">RF-GAM-744-WT-7</strain>
    </source>
</reference>
<comment type="caution">
    <text evidence="1">The sequence shown here is derived from an EMBL/GenBank/DDBJ whole genome shotgun (WGS) entry which is preliminary data.</text>
</comment>